<keyword evidence="2" id="KW-1133">Transmembrane helix</keyword>
<name>A0ABV9ZC83_9PSEU</name>
<evidence type="ECO:0000313" key="4">
    <source>
        <dbReference type="EMBL" id="MFC5138066.1"/>
    </source>
</evidence>
<evidence type="ECO:0000259" key="3">
    <source>
        <dbReference type="Pfam" id="PF23636"/>
    </source>
</evidence>
<dbReference type="Pfam" id="PF23636">
    <property type="entry name" value="DUF7144"/>
    <property type="match status" value="1"/>
</dbReference>
<dbReference type="Proteomes" id="UP001596175">
    <property type="component" value="Unassembled WGS sequence"/>
</dbReference>
<accession>A0ABV9ZC83</accession>
<feature type="transmembrane region" description="Helical" evidence="2">
    <location>
        <begin position="73"/>
        <end position="91"/>
    </location>
</feature>
<keyword evidence="5" id="KW-1185">Reference proteome</keyword>
<sequence>MVQRNGAGAVARHRGRAPDPETGTAMNFVRLGGLLMLLVGPFQVVEGVLALLLPDTYAGARGQVLLVDLAVWGWVHIVLGVLIVVAGVGLLRREVSDGARVTGMVVIGLGMLVQLAWLPAAPIWSIIMIGFGLLVLHALIVTSGDVAVGAR</sequence>
<evidence type="ECO:0000313" key="5">
    <source>
        <dbReference type="Proteomes" id="UP001596175"/>
    </source>
</evidence>
<evidence type="ECO:0000256" key="1">
    <source>
        <dbReference type="SAM" id="MobiDB-lite"/>
    </source>
</evidence>
<keyword evidence="2" id="KW-0472">Membrane</keyword>
<organism evidence="4 5">
    <name type="scientific">Actinomycetospora rhizophila</name>
    <dbReference type="NCBI Taxonomy" id="1416876"/>
    <lineage>
        <taxon>Bacteria</taxon>
        <taxon>Bacillati</taxon>
        <taxon>Actinomycetota</taxon>
        <taxon>Actinomycetes</taxon>
        <taxon>Pseudonocardiales</taxon>
        <taxon>Pseudonocardiaceae</taxon>
        <taxon>Actinomycetospora</taxon>
    </lineage>
</organism>
<feature type="region of interest" description="Disordered" evidence="1">
    <location>
        <begin position="1"/>
        <end position="21"/>
    </location>
</feature>
<comment type="caution">
    <text evidence="4">The sequence shown here is derived from an EMBL/GenBank/DDBJ whole genome shotgun (WGS) entry which is preliminary data.</text>
</comment>
<reference evidence="5" key="1">
    <citation type="journal article" date="2019" name="Int. J. Syst. Evol. Microbiol.">
        <title>The Global Catalogue of Microorganisms (GCM) 10K type strain sequencing project: providing services to taxonomists for standard genome sequencing and annotation.</title>
        <authorList>
            <consortium name="The Broad Institute Genomics Platform"/>
            <consortium name="The Broad Institute Genome Sequencing Center for Infectious Disease"/>
            <person name="Wu L."/>
            <person name="Ma J."/>
        </authorList>
    </citation>
    <scope>NUCLEOTIDE SEQUENCE [LARGE SCALE GENOMIC DNA]</scope>
    <source>
        <strain evidence="5">XZYJ18</strain>
    </source>
</reference>
<dbReference type="EMBL" id="JBHSKG010000003">
    <property type="protein sequence ID" value="MFC5138066.1"/>
    <property type="molecule type" value="Genomic_DNA"/>
</dbReference>
<dbReference type="RefSeq" id="WP_378020292.1">
    <property type="nucleotide sequence ID" value="NZ_JBHSKG010000003.1"/>
</dbReference>
<proteinExistence type="predicted"/>
<gene>
    <name evidence="4" type="ORF">ACFPK1_07470</name>
</gene>
<feature type="transmembrane region" description="Helical" evidence="2">
    <location>
        <begin position="34"/>
        <end position="53"/>
    </location>
</feature>
<feature type="transmembrane region" description="Helical" evidence="2">
    <location>
        <begin position="98"/>
        <end position="117"/>
    </location>
</feature>
<protein>
    <recommendedName>
        <fullName evidence="3">DUF7144 domain-containing protein</fullName>
    </recommendedName>
</protein>
<dbReference type="InterPro" id="IPR055568">
    <property type="entry name" value="DUF7144"/>
</dbReference>
<feature type="transmembrane region" description="Helical" evidence="2">
    <location>
        <begin position="123"/>
        <end position="148"/>
    </location>
</feature>
<evidence type="ECO:0000256" key="2">
    <source>
        <dbReference type="SAM" id="Phobius"/>
    </source>
</evidence>
<feature type="domain" description="DUF7144" evidence="3">
    <location>
        <begin position="29"/>
        <end position="142"/>
    </location>
</feature>
<keyword evidence="2" id="KW-0812">Transmembrane</keyword>
<feature type="compositionally biased region" description="Low complexity" evidence="1">
    <location>
        <begin position="1"/>
        <end position="10"/>
    </location>
</feature>